<keyword evidence="2" id="KW-1185">Reference proteome</keyword>
<protein>
    <submittedName>
        <fullName evidence="1">SusD/RagB family nutrient-binding outer membrane lipoprotein</fullName>
    </submittedName>
</protein>
<evidence type="ECO:0000313" key="1">
    <source>
        <dbReference type="EMBL" id="KAA2244450.1"/>
    </source>
</evidence>
<reference evidence="1 2" key="2">
    <citation type="submission" date="2019-09" db="EMBL/GenBank/DDBJ databases">
        <authorList>
            <person name="Jin C."/>
        </authorList>
    </citation>
    <scope>NUCLEOTIDE SEQUENCE [LARGE SCALE GENOMIC DNA]</scope>
    <source>
        <strain evidence="1 2">BN140078</strain>
    </source>
</reference>
<dbReference type="SUPFAM" id="SSF48452">
    <property type="entry name" value="TPR-like"/>
    <property type="match status" value="1"/>
</dbReference>
<comment type="caution">
    <text evidence="1">The sequence shown here is derived from an EMBL/GenBank/DDBJ whole genome shotgun (WGS) entry which is preliminary data.</text>
</comment>
<dbReference type="Pfam" id="PF12741">
    <property type="entry name" value="SusD-like"/>
    <property type="match status" value="1"/>
</dbReference>
<accession>A0A5B2W123</accession>
<keyword evidence="1" id="KW-0449">Lipoprotein</keyword>
<dbReference type="PROSITE" id="PS51257">
    <property type="entry name" value="PROKAR_LIPOPROTEIN"/>
    <property type="match status" value="1"/>
</dbReference>
<name>A0A5B2W123_9BACT</name>
<evidence type="ECO:0000313" key="2">
    <source>
        <dbReference type="Proteomes" id="UP000324611"/>
    </source>
</evidence>
<dbReference type="AlphaFoldDB" id="A0A5B2W123"/>
<sequence>MKRYLSNINKPAVWNSMLLAGTVLLGASSCTKNFERYNSDNTGVNTNLESLIRHEQRAIYNFSGGGDPNSFQLQQNLNADCFSGYMMSANPFGGNTNMNYALVSGWNGEPFKVVYLDVLAYVAQMKQLKVDEQYPPVWAVAQITKITAMDRATDIYGPLPYSQAGGNKTGIPYDSQKDIYNSFFTELDEAVASLKSFISSGQKLPFDFGAIDLVYGGDFNRWLQFANSLRLRLAMHIVKVDAVTAKAQADKALDPAAGGVITANSGNMNIQIVGAGFDNPLVHIAQSWTDINIGASIQAYMSGYNDPRIGKYMDKSTDALPALNGQYKGIRIGSTVLKNDYVTYSTLNFKDGKTPSFNSTTPVQIMTAAEVYFLRAEAALRGWTSAGGTAQALYETGIQTSLDQWGVADANYITDATSKPAAYADPKNAANNSPALSDITIKWEEGVTPERKLERIMTQKWIAMFPEGQEAWTEFRRTGYPKLFPVVNNNSGGLIDSRIQVRRLQYPQNEYNTNAAELNKGIQLLGGADNGGTRLWWDVNKGNF</sequence>
<dbReference type="InterPro" id="IPR024302">
    <property type="entry name" value="SusD-like"/>
</dbReference>
<dbReference type="EMBL" id="VUOC01000001">
    <property type="protein sequence ID" value="KAA2244450.1"/>
    <property type="molecule type" value="Genomic_DNA"/>
</dbReference>
<proteinExistence type="predicted"/>
<dbReference type="InterPro" id="IPR011990">
    <property type="entry name" value="TPR-like_helical_dom_sf"/>
</dbReference>
<reference evidence="1 2" key="1">
    <citation type="submission" date="2019-09" db="EMBL/GenBank/DDBJ databases">
        <title>Chitinophaga ginsengihumi sp. nov., isolated from soil of ginseng rhizosphere.</title>
        <authorList>
            <person name="Lee J."/>
        </authorList>
    </citation>
    <scope>NUCLEOTIDE SEQUENCE [LARGE SCALE GENOMIC DNA]</scope>
    <source>
        <strain evidence="1 2">BN140078</strain>
    </source>
</reference>
<dbReference type="Gene3D" id="1.25.40.390">
    <property type="match status" value="1"/>
</dbReference>
<organism evidence="1 2">
    <name type="scientific">Chitinophaga agrisoli</name>
    <dbReference type="NCBI Taxonomy" id="2607653"/>
    <lineage>
        <taxon>Bacteria</taxon>
        <taxon>Pseudomonadati</taxon>
        <taxon>Bacteroidota</taxon>
        <taxon>Chitinophagia</taxon>
        <taxon>Chitinophagales</taxon>
        <taxon>Chitinophagaceae</taxon>
        <taxon>Chitinophaga</taxon>
    </lineage>
</organism>
<dbReference type="Proteomes" id="UP000324611">
    <property type="component" value="Unassembled WGS sequence"/>
</dbReference>
<gene>
    <name evidence="1" type="ORF">F0L74_00245</name>
</gene>
<dbReference type="RefSeq" id="WP_149835848.1">
    <property type="nucleotide sequence ID" value="NZ_VUOC01000001.1"/>
</dbReference>